<feature type="chain" id="PRO_5046460233" description="Transmembrane protein" evidence="2">
    <location>
        <begin position="22"/>
        <end position="213"/>
    </location>
</feature>
<organism evidence="3 4">
    <name type="scientific">Marasmius tenuissimus</name>
    <dbReference type="NCBI Taxonomy" id="585030"/>
    <lineage>
        <taxon>Eukaryota</taxon>
        <taxon>Fungi</taxon>
        <taxon>Dikarya</taxon>
        <taxon>Basidiomycota</taxon>
        <taxon>Agaricomycotina</taxon>
        <taxon>Agaricomycetes</taxon>
        <taxon>Agaricomycetidae</taxon>
        <taxon>Agaricales</taxon>
        <taxon>Marasmiineae</taxon>
        <taxon>Marasmiaceae</taxon>
        <taxon>Marasmius</taxon>
    </lineage>
</organism>
<evidence type="ECO:0000313" key="4">
    <source>
        <dbReference type="Proteomes" id="UP001437256"/>
    </source>
</evidence>
<dbReference type="Proteomes" id="UP001437256">
    <property type="component" value="Unassembled WGS sequence"/>
</dbReference>
<dbReference type="EMBL" id="JBBXMP010000170">
    <property type="protein sequence ID" value="KAL0060564.1"/>
    <property type="molecule type" value="Genomic_DNA"/>
</dbReference>
<protein>
    <recommendedName>
        <fullName evidence="5">Transmembrane protein</fullName>
    </recommendedName>
</protein>
<keyword evidence="4" id="KW-1185">Reference proteome</keyword>
<keyword evidence="2" id="KW-0732">Signal</keyword>
<accession>A0ABR2ZHW4</accession>
<comment type="caution">
    <text evidence="3">The sequence shown here is derived from an EMBL/GenBank/DDBJ whole genome shotgun (WGS) entry which is preliminary data.</text>
</comment>
<sequence>MPSFRTISLFFVAALATFTAAAPANTPPIDVYHQGGNSGCTTGCDSITPVPETLTKCKADLEPLVAKIGALVVVEEGTVEPIVEACVDVINKTTAKIQVLSDTNVGVEAALGVGATIDVVVKHLCEIVALIVACVHVALKLVVQAKLAAVIKIFIPLCLCLNALIQVCVQLFVSVGLAAKLGVAAEIKLFAALGLQLGIQILAFLGLGINLSL</sequence>
<keyword evidence="1" id="KW-1133">Transmembrane helix</keyword>
<evidence type="ECO:0008006" key="5">
    <source>
        <dbReference type="Google" id="ProtNLM"/>
    </source>
</evidence>
<keyword evidence="1" id="KW-0812">Transmembrane</keyword>
<evidence type="ECO:0000256" key="2">
    <source>
        <dbReference type="SAM" id="SignalP"/>
    </source>
</evidence>
<keyword evidence="1" id="KW-0472">Membrane</keyword>
<feature type="signal peptide" evidence="2">
    <location>
        <begin position="1"/>
        <end position="21"/>
    </location>
</feature>
<reference evidence="3 4" key="1">
    <citation type="submission" date="2024-05" db="EMBL/GenBank/DDBJ databases">
        <title>A draft genome resource for the thread blight pathogen Marasmius tenuissimus strain MS-2.</title>
        <authorList>
            <person name="Yulfo-Soto G.E."/>
            <person name="Baruah I.K."/>
            <person name="Amoako-Attah I."/>
            <person name="Bukari Y."/>
            <person name="Meinhardt L.W."/>
            <person name="Bailey B.A."/>
            <person name="Cohen S.P."/>
        </authorList>
    </citation>
    <scope>NUCLEOTIDE SEQUENCE [LARGE SCALE GENOMIC DNA]</scope>
    <source>
        <strain evidence="3 4">MS-2</strain>
    </source>
</reference>
<feature type="transmembrane region" description="Helical" evidence="1">
    <location>
        <begin position="153"/>
        <end position="177"/>
    </location>
</feature>
<evidence type="ECO:0000313" key="3">
    <source>
        <dbReference type="EMBL" id="KAL0060564.1"/>
    </source>
</evidence>
<evidence type="ECO:0000256" key="1">
    <source>
        <dbReference type="SAM" id="Phobius"/>
    </source>
</evidence>
<name>A0ABR2ZHW4_9AGAR</name>
<gene>
    <name evidence="3" type="ORF">AAF712_012652</name>
</gene>
<feature type="transmembrane region" description="Helical" evidence="1">
    <location>
        <begin position="189"/>
        <end position="209"/>
    </location>
</feature>
<proteinExistence type="predicted"/>